<evidence type="ECO:0000313" key="12">
    <source>
        <dbReference type="Proteomes" id="UP000244905"/>
    </source>
</evidence>
<comment type="cofactor">
    <cofactor evidence="8">
        <name>a divalent metal cation</name>
        <dbReference type="ChEBI" id="CHEBI:60240"/>
    </cofactor>
    <text evidence="8">Binds 1 divalent metal cation per subunit.</text>
</comment>
<keyword evidence="6 8" id="KW-0414">Isoprene biosynthesis</keyword>
<feature type="binding site" evidence="8">
    <location>
        <begin position="36"/>
        <end position="37"/>
    </location>
    <ligand>
        <name>4-CDP-2-C-methyl-D-erythritol 2-phosphate</name>
        <dbReference type="ChEBI" id="CHEBI:57919"/>
    </ligand>
</feature>
<dbReference type="CDD" id="cd00554">
    <property type="entry name" value="MECDP_synthase"/>
    <property type="match status" value="1"/>
</dbReference>
<evidence type="ECO:0000256" key="9">
    <source>
        <dbReference type="RuleBase" id="RU004395"/>
    </source>
</evidence>
<feature type="binding site" evidence="8">
    <location>
        <begin position="63"/>
        <end position="67"/>
    </location>
    <ligand>
        <name>4-CDP-2-C-methyl-D-erythritol 2-phosphate</name>
        <dbReference type="ChEBI" id="CHEBI:57919"/>
    </ligand>
</feature>
<feature type="site" description="Transition state stabilizer" evidence="8">
    <location>
        <position position="135"/>
    </location>
</feature>
<keyword evidence="12" id="KW-1185">Reference proteome</keyword>
<feature type="site" description="Transition state stabilizer" evidence="8">
    <location>
        <position position="36"/>
    </location>
</feature>
<dbReference type="SUPFAM" id="SSF69765">
    <property type="entry name" value="IpsF-like"/>
    <property type="match status" value="1"/>
</dbReference>
<feature type="binding site" evidence="8">
    <location>
        <begin position="10"/>
        <end position="12"/>
    </location>
    <ligand>
        <name>4-CDP-2-C-methyl-D-erythritol 2-phosphate</name>
        <dbReference type="ChEBI" id="CHEBI:57919"/>
    </ligand>
</feature>
<dbReference type="GO" id="GO:0008685">
    <property type="term" value="F:2-C-methyl-D-erythritol 2,4-cyclodiphosphate synthase activity"/>
    <property type="evidence" value="ECO:0007669"/>
    <property type="project" value="UniProtKB-UniRule"/>
</dbReference>
<feature type="binding site" evidence="8">
    <location>
        <begin position="58"/>
        <end position="60"/>
    </location>
    <ligand>
        <name>4-CDP-2-C-methyl-D-erythritol 2-phosphate</name>
        <dbReference type="ChEBI" id="CHEBI:57919"/>
    </ligand>
</feature>
<dbReference type="GO" id="GO:0046872">
    <property type="term" value="F:metal ion binding"/>
    <property type="evidence" value="ECO:0007669"/>
    <property type="project" value="UniProtKB-KW"/>
</dbReference>
<comment type="catalytic activity">
    <reaction evidence="1 8 9">
        <text>4-CDP-2-C-methyl-D-erythritol 2-phosphate = 2-C-methyl-D-erythritol 2,4-cyclic diphosphate + CMP</text>
        <dbReference type="Rhea" id="RHEA:23864"/>
        <dbReference type="ChEBI" id="CHEBI:57919"/>
        <dbReference type="ChEBI" id="CHEBI:58483"/>
        <dbReference type="ChEBI" id="CHEBI:60377"/>
        <dbReference type="EC" id="4.6.1.12"/>
    </reaction>
</comment>
<dbReference type="UniPathway" id="UPA00056">
    <property type="reaction ID" value="UER00095"/>
</dbReference>
<feature type="binding site" evidence="8">
    <location>
        <position position="144"/>
    </location>
    <ligand>
        <name>4-CDP-2-C-methyl-D-erythritol 2-phosphate</name>
        <dbReference type="ChEBI" id="CHEBI:57919"/>
    </ligand>
</feature>
<reference evidence="12" key="1">
    <citation type="submission" date="2018-02" db="EMBL/GenBank/DDBJ databases">
        <authorList>
            <person name="Clavel T."/>
            <person name="Strowig T."/>
        </authorList>
    </citation>
    <scope>NUCLEOTIDE SEQUENCE [LARGE SCALE GENOMIC DNA]</scope>
    <source>
        <strain evidence="12">DSM 103720</strain>
    </source>
</reference>
<dbReference type="InterPro" id="IPR036571">
    <property type="entry name" value="MECDP_synthase_sf"/>
</dbReference>
<evidence type="ECO:0000256" key="6">
    <source>
        <dbReference type="ARBA" id="ARBA00023229"/>
    </source>
</evidence>
<evidence type="ECO:0000259" key="10">
    <source>
        <dbReference type="Pfam" id="PF02542"/>
    </source>
</evidence>
<dbReference type="GO" id="GO:0019288">
    <property type="term" value="P:isopentenyl diphosphate biosynthetic process, methylerythritol 4-phosphate pathway"/>
    <property type="evidence" value="ECO:0007669"/>
    <property type="project" value="UniProtKB-UniRule"/>
</dbReference>
<protein>
    <recommendedName>
        <fullName evidence="4 8">2-C-methyl-D-erythritol 2,4-cyclodiphosphate synthase</fullName>
        <shortName evidence="8">MECDP-synthase</shortName>
        <shortName evidence="8">MECPP-synthase</shortName>
        <shortName evidence="8">MECPS</shortName>
        <ecNumber evidence="4 8">4.6.1.12</ecNumber>
    </recommendedName>
</protein>
<dbReference type="PANTHER" id="PTHR43181">
    <property type="entry name" value="2-C-METHYL-D-ERYTHRITOL 2,4-CYCLODIPHOSPHATE SYNTHASE, CHLOROPLASTIC"/>
    <property type="match status" value="1"/>
</dbReference>
<feature type="binding site" evidence="8">
    <location>
        <position position="12"/>
    </location>
    <ligand>
        <name>a divalent metal cation</name>
        <dbReference type="ChEBI" id="CHEBI:60240"/>
    </ligand>
</feature>
<accession>A0A2V1IKU9</accession>
<feature type="binding site" evidence="8">
    <location>
        <position position="10"/>
    </location>
    <ligand>
        <name>a divalent metal cation</name>
        <dbReference type="ChEBI" id="CHEBI:60240"/>
    </ligand>
</feature>
<evidence type="ECO:0000313" key="11">
    <source>
        <dbReference type="EMBL" id="PWB00863.1"/>
    </source>
</evidence>
<comment type="pathway">
    <text evidence="2 8">Isoprenoid biosynthesis; isopentenyl diphosphate biosynthesis via DXP pathway; isopentenyl diphosphate from 1-deoxy-D-xylulose 5-phosphate: step 4/6.</text>
</comment>
<gene>
    <name evidence="8" type="primary">ispF</name>
    <name evidence="11" type="ORF">C5O23_11595</name>
</gene>
<dbReference type="EC" id="4.6.1.12" evidence="4 8"/>
<evidence type="ECO:0000256" key="1">
    <source>
        <dbReference type="ARBA" id="ARBA00000200"/>
    </source>
</evidence>
<keyword evidence="5 8" id="KW-0479">Metal-binding</keyword>
<comment type="caution">
    <text evidence="8">Lacks conserved residue(s) required for the propagation of feature annotation.</text>
</comment>
<feature type="binding site" evidence="8">
    <location>
        <begin position="134"/>
        <end position="137"/>
    </location>
    <ligand>
        <name>4-CDP-2-C-methyl-D-erythritol 2-phosphate</name>
        <dbReference type="ChEBI" id="CHEBI:57919"/>
    </ligand>
</feature>
<dbReference type="NCBIfam" id="TIGR00151">
    <property type="entry name" value="ispF"/>
    <property type="match status" value="1"/>
</dbReference>
<dbReference type="Pfam" id="PF02542">
    <property type="entry name" value="YgbB"/>
    <property type="match status" value="1"/>
</dbReference>
<comment type="similarity">
    <text evidence="3 8 9">Belongs to the IspF family.</text>
</comment>
<evidence type="ECO:0000256" key="3">
    <source>
        <dbReference type="ARBA" id="ARBA00008480"/>
    </source>
</evidence>
<dbReference type="FunFam" id="3.30.1330.50:FF:000001">
    <property type="entry name" value="2-C-methyl-D-erythritol 2,4-cyclodiphosphate synthase"/>
    <property type="match status" value="1"/>
</dbReference>
<dbReference type="Gene3D" id="3.30.1330.50">
    <property type="entry name" value="2-C-methyl-D-erythritol 2,4-cyclodiphosphate synthase"/>
    <property type="match status" value="1"/>
</dbReference>
<dbReference type="PROSITE" id="PS01350">
    <property type="entry name" value="ISPF"/>
    <property type="match status" value="1"/>
</dbReference>
<dbReference type="AlphaFoldDB" id="A0A2V1IKU9"/>
<evidence type="ECO:0000256" key="7">
    <source>
        <dbReference type="ARBA" id="ARBA00023239"/>
    </source>
</evidence>
<comment type="caution">
    <text evidence="11">The sequence shown here is derived from an EMBL/GenBank/DDBJ whole genome shotgun (WGS) entry which is preliminary data.</text>
</comment>
<sequence length="164" mass="17675">MMIRTGMGYDVHRLTDNRDLILCGVKIPYEKGLLGHSDADVALHALADALLGAAAMRDIGYHFPDTDQTYAGADSRVLLRRVVELIVGEGFSINNVDVTIVAQRPKLLTFIPQMIENVASDLDIPSRCVSVKATTTERLGFEGRGEGISALAVATLSDSGSCRE</sequence>
<evidence type="ECO:0000256" key="2">
    <source>
        <dbReference type="ARBA" id="ARBA00004709"/>
    </source>
</evidence>
<dbReference type="InterPro" id="IPR020555">
    <property type="entry name" value="MECDP_synthase_CS"/>
</dbReference>
<dbReference type="GO" id="GO:0016114">
    <property type="term" value="P:terpenoid biosynthetic process"/>
    <property type="evidence" value="ECO:0007669"/>
    <property type="project" value="InterPro"/>
</dbReference>
<feature type="domain" description="2-C-methyl-D-erythritol 2,4-cyclodiphosphate synthase" evidence="10">
    <location>
        <begin position="3"/>
        <end position="156"/>
    </location>
</feature>
<evidence type="ECO:0000256" key="8">
    <source>
        <dbReference type="HAMAP-Rule" id="MF_00107"/>
    </source>
</evidence>
<dbReference type="PANTHER" id="PTHR43181:SF1">
    <property type="entry name" value="2-C-METHYL-D-ERYTHRITOL 2,4-CYCLODIPHOSPHATE SYNTHASE, CHLOROPLASTIC"/>
    <property type="match status" value="1"/>
</dbReference>
<comment type="subunit">
    <text evidence="8">Homotrimer.</text>
</comment>
<feature type="binding site" evidence="8">
    <location>
        <position position="44"/>
    </location>
    <ligand>
        <name>a divalent metal cation</name>
        <dbReference type="ChEBI" id="CHEBI:60240"/>
    </ligand>
</feature>
<dbReference type="Proteomes" id="UP000244905">
    <property type="component" value="Unassembled WGS sequence"/>
</dbReference>
<proteinExistence type="inferred from homology"/>
<comment type="function">
    <text evidence="8">Involved in the biosynthesis of isopentenyl diphosphate (IPP) and dimethylallyl diphosphate (DMAPP), two major building blocks of isoprenoid compounds. Catalyzes the conversion of 4-diphosphocytidyl-2-C-methyl-D-erythritol 2-phosphate (CDP-ME2P) to 2-C-methyl-D-erythritol 2,4-cyclodiphosphate (ME-CPP) with a corresponding release of cytidine 5-monophosphate (CMP).</text>
</comment>
<evidence type="ECO:0000256" key="5">
    <source>
        <dbReference type="ARBA" id="ARBA00022723"/>
    </source>
</evidence>
<dbReference type="RefSeq" id="WP_107033104.1">
    <property type="nucleotide sequence ID" value="NZ_CAJSYL010000008.1"/>
</dbReference>
<name>A0A2V1IKU9_9BACT</name>
<organism evidence="11 12">
    <name type="scientific">Duncaniella muris</name>
    <dbReference type="NCBI Taxonomy" id="2094150"/>
    <lineage>
        <taxon>Bacteria</taxon>
        <taxon>Pseudomonadati</taxon>
        <taxon>Bacteroidota</taxon>
        <taxon>Bacteroidia</taxon>
        <taxon>Bacteroidales</taxon>
        <taxon>Muribaculaceae</taxon>
        <taxon>Duncaniella</taxon>
    </lineage>
</organism>
<dbReference type="InterPro" id="IPR003526">
    <property type="entry name" value="MECDP_synthase"/>
</dbReference>
<dbReference type="HAMAP" id="MF_00107">
    <property type="entry name" value="IspF"/>
    <property type="match status" value="1"/>
</dbReference>
<dbReference type="GeneID" id="82526974"/>
<dbReference type="EMBL" id="PUEC01000030">
    <property type="protein sequence ID" value="PWB00863.1"/>
    <property type="molecule type" value="Genomic_DNA"/>
</dbReference>
<keyword evidence="7 8" id="KW-0456">Lyase</keyword>
<evidence type="ECO:0000256" key="4">
    <source>
        <dbReference type="ARBA" id="ARBA00012579"/>
    </source>
</evidence>
<feature type="binding site" evidence="8">
    <location>
        <position position="141"/>
    </location>
    <ligand>
        <name>4-CDP-2-C-methyl-D-erythritol 2-phosphate</name>
        <dbReference type="ChEBI" id="CHEBI:57919"/>
    </ligand>
</feature>